<dbReference type="GO" id="GO:0005886">
    <property type="term" value="C:plasma membrane"/>
    <property type="evidence" value="ECO:0007669"/>
    <property type="project" value="TreeGrafter"/>
</dbReference>
<gene>
    <name evidence="9" type="ORF">CYMTET_55841</name>
</gene>
<feature type="region of interest" description="Disordered" evidence="6">
    <location>
        <begin position="1521"/>
        <end position="1555"/>
    </location>
</feature>
<feature type="transmembrane region" description="Helical" evidence="7">
    <location>
        <begin position="2037"/>
        <end position="2057"/>
    </location>
</feature>
<protein>
    <recommendedName>
        <fullName evidence="8">PKD/REJ-like domain-containing protein</fullName>
    </recommendedName>
</protein>
<evidence type="ECO:0000313" key="9">
    <source>
        <dbReference type="EMBL" id="KAK3233866.1"/>
    </source>
</evidence>
<feature type="compositionally biased region" description="Basic and acidic residues" evidence="6">
    <location>
        <begin position="1363"/>
        <end position="1378"/>
    </location>
</feature>
<evidence type="ECO:0000256" key="5">
    <source>
        <dbReference type="ARBA" id="ARBA00023136"/>
    </source>
</evidence>
<evidence type="ECO:0000256" key="1">
    <source>
        <dbReference type="ARBA" id="ARBA00004370"/>
    </source>
</evidence>
<feature type="compositionally biased region" description="Low complexity" evidence="6">
    <location>
        <begin position="1325"/>
        <end position="1338"/>
    </location>
</feature>
<reference evidence="9 10" key="1">
    <citation type="journal article" date="2015" name="Genome Biol. Evol.">
        <title>Comparative Genomics of a Bacterivorous Green Alga Reveals Evolutionary Causalities and Consequences of Phago-Mixotrophic Mode of Nutrition.</title>
        <authorList>
            <person name="Burns J.A."/>
            <person name="Paasch A."/>
            <person name="Narechania A."/>
            <person name="Kim E."/>
        </authorList>
    </citation>
    <scope>NUCLEOTIDE SEQUENCE [LARGE SCALE GENOMIC DNA]</scope>
    <source>
        <strain evidence="9 10">PLY_AMNH</strain>
    </source>
</reference>
<feature type="transmembrane region" description="Helical" evidence="7">
    <location>
        <begin position="2063"/>
        <end position="2082"/>
    </location>
</feature>
<feature type="transmembrane region" description="Helical" evidence="7">
    <location>
        <begin position="1992"/>
        <end position="2016"/>
    </location>
</feature>
<dbReference type="Proteomes" id="UP001190700">
    <property type="component" value="Unassembled WGS sequence"/>
</dbReference>
<keyword evidence="2 7" id="KW-0812">Transmembrane</keyword>
<sequence length="2262" mass="243398">MQVESDNPDTLVRAWTVIAEDGTPHVDLNTAALTPLNLAEIVVRQEALVIGGRYTFQLQVSDALGEAFTTLGVLVNTPPASGTVNINPVEGTALETYFDIDAPGWLDPDTPLWYQLNYAVVGSGAIDMLTDYQPQTKDRVLVPDNGHPDHLFTVEIYAYVRDALGAVSSASTNITVRPVEVANSAEVTDFVASGIAEGETALSNGDVTKTLALLNGMTSVMDQDSLARRRVLLEDQEGANVTAERQAARLDMLAMVTKSKDAVAVSTETVERLAKVGLRVVAVPEEVCAEGRDSGFSLLSSLVHDGASQASITGGATVAMTDGLSSLVTSSAVEDSASANGTSATTVTARRGLSVMQDLSGALVAAMAVGEEAVESSSDVFTMRVQQEDLSDPGSAAFAAPLRSPDGISQVAFPASIGEALGVTSGTGTAISLLTSTVDPHLAPEANGSLAAAVTSITLSRDGVELGVEGLEEAVTFDLPIEPPDAYHLGSNATEAEPPACAFFDLPTNSTGGGAYRTEGCMAMPMPVPASVELHWWTLNVSEAGGYLDRMWAIQRTSSGWFLQNCTETYEAHDSRYAGADAGYRKFVGEGCMASSAMNPSGCWWQWEQQAFAGSGCVWSSHVRCLCTHLTDFKPVRQRHAPPSMPQGGLVSTEDMTSLSGDDIAKSVLLLGILGALMLGSVLMARLSDVAAEKDRKQRYRVLLESHGTDSLWFQKVDEVWTWCLAAEVRYDTVGMRQIAVNAPGEAHPQGELWLSGEKKGFVELVDDGLVEHSTERRLDWRLRPELLKESLTTEAAGYFDWADLAATNGLFEEEEGGICGDGDARAAGRHTWKLGAALGDLNIGLGAKGEGPKHGPGAESLETAAMLMKAAAGPKWLKWAMKPPTVPQAPLPDMERSFPEMMSAELKTDLQSHRMLEAPAGEVEEAARWGWKIDVAALQDEGCADVAALQDEGCADVAALQDEGCADVAALQDEGCGVIGTRGAREAAEPQQPSPQTLGKVDNVAGEAGPAVGFRDVQSMSEAELPEEWEWRVAPRVLMRGLGAKEASSFHWGDVVEELASTEGGTEACREYSWSMEEPGHHDDGMGKRVSTLLGLGTGVGGAWGVGAALQDEGCADVAALQDEGCGVIGTRGAREAAEPQQPSPQTLGKVDNVAGEAGPAVGFRDVQSMSEAELPVEWEWRVAPRVLMRGLGAKEASSFHWGDVVEELASTEGGTEACREYSWSMEEPGHHDDGRGKRVSTLLGLGTGVGGAWGVGAGLVESIDGGGKARPPASGAPGSVLSVAGPVTEGVLQRYLSAPRKQMHSADISAGYYGLLLPNTASETSESSAASGGPPTNSSIRLPSLHGPLPVRHPSGGGGGGRDDDARRVGASEHSFEAVLRQDASPATQSDGALPGAPWQCNPVPRALCGPPEGVSAEGGGPLTQPILYRFARRGAIAGQRLIHGHSRSQDELVRKARGQPMQSLGGKDNASASTSDHRTPRMAMRRLPPLIPRLGRDLAAAHPSGGTQEMARETLAQQDDIVGLEPSRRGRRGSVKVLFQPPPPRTGPWHRPVLKPAMSKVFSKVLDDDLGTSEKLCAAVGLRMGQLLGCIPFAELKRQASCNNRFDRSGALGPKAPGELWLLASREKSLLHFERMMGTSLVHAFMSLHPFIEDGEKDKHLQPATAMHWEIPAGKDFEWFVRFFQEMLEMELSRGSGWVLRAPLYQLACLQHPNGSFSLTQALANLMQAGEPREPMRSASLLTFSIAAVEHSIPSYLLSLQETQISTDVRRVWATLLAVAKYSRQCYIWTLNPEAHPRERLTLDMKAGQWLEHEAYKSLALLALLSRLRLEASMAVELWEADHVERLRDLQSRHSIGEVEGTSDVGSSWTSLCVLLRNILSSHPFAQIYLTPIRDPFSRTERMYVQMNSFVIMLGVCVIFYYFRAVGCCVELKTYVDCPSPTRDSSCLGYSSCQVLMKAEGTQRLPTELLTSEFWPCTAFPQSTLLGNIFAAVVMNLVLIPVNLVLITLFSLSGAVAKRPGHLKMDIKQAGDKLIGAAMTAALANAVLVVYAMYFEVNASARGLAMLILAVFVIITRPVHNIARAISACKKAAASVIRPISYCLRYLKAYITQLYQYLLRTDPDRMWKDPIVKYEVQFRGSIGGIVDALAYSYLCIFWALTVWVLLTFAMLIREMLGADEEKRVLVAWVTTILLEQFGLQGLRIAVARYAFNVLLGEFQKWLIGSRYALFIWHERYIQQALGIEFKSETADEGLANIVL</sequence>
<dbReference type="PANTHER" id="PTHR46730">
    <property type="entry name" value="POLYCYSTIN-1"/>
    <property type="match status" value="1"/>
</dbReference>
<keyword evidence="5 7" id="KW-0472">Membrane</keyword>
<dbReference type="EMBL" id="LGRX02035611">
    <property type="protein sequence ID" value="KAK3233866.1"/>
    <property type="molecule type" value="Genomic_DNA"/>
</dbReference>
<comment type="subcellular location">
    <subcellularLocation>
        <location evidence="1">Membrane</location>
    </subcellularLocation>
</comment>
<dbReference type="InterPro" id="IPR002859">
    <property type="entry name" value="PKD/REJ-like"/>
</dbReference>
<feature type="transmembrane region" description="Helical" evidence="7">
    <location>
        <begin position="2153"/>
        <end position="2175"/>
    </location>
</feature>
<organism evidence="9 10">
    <name type="scientific">Cymbomonas tetramitiformis</name>
    <dbReference type="NCBI Taxonomy" id="36881"/>
    <lineage>
        <taxon>Eukaryota</taxon>
        <taxon>Viridiplantae</taxon>
        <taxon>Chlorophyta</taxon>
        <taxon>Pyramimonadophyceae</taxon>
        <taxon>Pyramimonadales</taxon>
        <taxon>Pyramimonadaceae</taxon>
        <taxon>Cymbomonas</taxon>
    </lineage>
</organism>
<evidence type="ECO:0000256" key="4">
    <source>
        <dbReference type="ARBA" id="ARBA00022989"/>
    </source>
</evidence>
<name>A0AAE0BCG5_9CHLO</name>
<feature type="region of interest" description="Disordered" evidence="6">
    <location>
        <begin position="1325"/>
        <end position="1401"/>
    </location>
</feature>
<dbReference type="Pfam" id="PF02010">
    <property type="entry name" value="REJ"/>
    <property type="match status" value="1"/>
</dbReference>
<evidence type="ECO:0000259" key="8">
    <source>
        <dbReference type="Pfam" id="PF02010"/>
    </source>
</evidence>
<keyword evidence="4 7" id="KW-1133">Transmembrane helix</keyword>
<evidence type="ECO:0000256" key="3">
    <source>
        <dbReference type="ARBA" id="ARBA00022737"/>
    </source>
</evidence>
<dbReference type="GO" id="GO:0005261">
    <property type="term" value="F:monoatomic cation channel activity"/>
    <property type="evidence" value="ECO:0007669"/>
    <property type="project" value="TreeGrafter"/>
</dbReference>
<evidence type="ECO:0000313" key="10">
    <source>
        <dbReference type="Proteomes" id="UP001190700"/>
    </source>
</evidence>
<keyword evidence="10" id="KW-1185">Reference proteome</keyword>
<feature type="domain" description="PKD/REJ-like" evidence="8">
    <location>
        <begin position="23"/>
        <end position="214"/>
    </location>
</feature>
<dbReference type="PANTHER" id="PTHR46730:SF1">
    <property type="entry name" value="PLAT DOMAIN-CONTAINING PROTEIN"/>
    <property type="match status" value="1"/>
</dbReference>
<evidence type="ECO:0000256" key="7">
    <source>
        <dbReference type="SAM" id="Phobius"/>
    </source>
</evidence>
<comment type="caution">
    <text evidence="9">The sequence shown here is derived from an EMBL/GenBank/DDBJ whole genome shotgun (WGS) entry which is preliminary data.</text>
</comment>
<dbReference type="GO" id="GO:0006816">
    <property type="term" value="P:calcium ion transport"/>
    <property type="evidence" value="ECO:0007669"/>
    <property type="project" value="TreeGrafter"/>
</dbReference>
<evidence type="ECO:0000256" key="2">
    <source>
        <dbReference type="ARBA" id="ARBA00022692"/>
    </source>
</evidence>
<keyword evidence="3" id="KW-0677">Repeat</keyword>
<feature type="region of interest" description="Disordered" evidence="6">
    <location>
        <begin position="1449"/>
        <end position="1484"/>
    </location>
</feature>
<accession>A0AAE0BCG5</accession>
<proteinExistence type="predicted"/>
<evidence type="ECO:0000256" key="6">
    <source>
        <dbReference type="SAM" id="MobiDB-lite"/>
    </source>
</evidence>
<feature type="transmembrane region" description="Helical" evidence="7">
    <location>
        <begin position="1906"/>
        <end position="1926"/>
    </location>
</feature>